<evidence type="ECO:0000313" key="2">
    <source>
        <dbReference type="Proteomes" id="UP001631949"/>
    </source>
</evidence>
<keyword evidence="2" id="KW-1185">Reference proteome</keyword>
<sequence>MIDSLKVKNIVQKIDPNTAKKIVQSTITAAAIINSRLEKVSDLKRETEVKVPDLYKKGFPITIDDAEKRLKQCGLGICKIPLTVQEAKAKYRNCRMDEVISSNKKQGAQALIGETIDVRYVPEEVIRESQRIFEAAELKKQTDKERVIEAAKRGADKVLPKKKSSKTE</sequence>
<name>A0ABW9GYT3_9FIRM</name>
<evidence type="ECO:0008006" key="3">
    <source>
        <dbReference type="Google" id="ProtNLM"/>
    </source>
</evidence>
<reference evidence="1 2" key="1">
    <citation type="journal article" date="2016" name="Int. J. Syst. Evol. Microbiol.">
        <title>Peptococcus simiae sp. nov., isolated from rhesus macaque faeces and emended description of the genus Peptococcus.</title>
        <authorList>
            <person name="Shkoporov A.N."/>
            <person name="Efimov B.A."/>
            <person name="Kondova I."/>
            <person name="Ouwerling B."/>
            <person name="Chaplin A.V."/>
            <person name="Shcherbakova V.A."/>
            <person name="Langermans J.A.M."/>
        </authorList>
    </citation>
    <scope>NUCLEOTIDE SEQUENCE [LARGE SCALE GENOMIC DNA]</scope>
    <source>
        <strain evidence="1 2">M108</strain>
    </source>
</reference>
<dbReference type="RefSeq" id="WP_408977359.1">
    <property type="nucleotide sequence ID" value="NZ_JBJUVG010000006.1"/>
</dbReference>
<accession>A0ABW9GYT3</accession>
<gene>
    <name evidence="1" type="ORF">ACKQTC_05135</name>
</gene>
<evidence type="ECO:0000313" key="1">
    <source>
        <dbReference type="EMBL" id="MFM9413743.1"/>
    </source>
</evidence>
<protein>
    <recommendedName>
        <fullName evidence="3">PASTA domain-containing protein</fullName>
    </recommendedName>
</protein>
<organism evidence="1 2">
    <name type="scientific">Peptococcus simiae</name>
    <dbReference type="NCBI Taxonomy" id="1643805"/>
    <lineage>
        <taxon>Bacteria</taxon>
        <taxon>Bacillati</taxon>
        <taxon>Bacillota</taxon>
        <taxon>Clostridia</taxon>
        <taxon>Eubacteriales</taxon>
        <taxon>Peptococcaceae</taxon>
        <taxon>Peptococcus</taxon>
    </lineage>
</organism>
<comment type="caution">
    <text evidence="1">The sequence shown here is derived from an EMBL/GenBank/DDBJ whole genome shotgun (WGS) entry which is preliminary data.</text>
</comment>
<proteinExistence type="predicted"/>
<dbReference type="Proteomes" id="UP001631949">
    <property type="component" value="Unassembled WGS sequence"/>
</dbReference>
<dbReference type="EMBL" id="JBJUVG010000006">
    <property type="protein sequence ID" value="MFM9413743.1"/>
    <property type="molecule type" value="Genomic_DNA"/>
</dbReference>